<feature type="domain" description="ACT-like" evidence="13">
    <location>
        <begin position="342"/>
        <end position="416"/>
    </location>
</feature>
<dbReference type="Pfam" id="PF00291">
    <property type="entry name" value="PALP"/>
    <property type="match status" value="1"/>
</dbReference>
<dbReference type="GO" id="GO:0004794">
    <property type="term" value="F:threonine deaminase activity"/>
    <property type="evidence" value="ECO:0007669"/>
    <property type="project" value="UniProtKB-EC"/>
</dbReference>
<accession>A0ABW1RBL9</accession>
<comment type="cofactor">
    <cofactor evidence="2 12">
        <name>pyridoxal 5'-phosphate</name>
        <dbReference type="ChEBI" id="CHEBI:597326"/>
    </cofactor>
</comment>
<reference evidence="15" key="1">
    <citation type="journal article" date="2019" name="Int. J. Syst. Evol. Microbiol.">
        <title>The Global Catalogue of Microorganisms (GCM) 10K type strain sequencing project: providing services to taxonomists for standard genome sequencing and annotation.</title>
        <authorList>
            <consortium name="The Broad Institute Genomics Platform"/>
            <consortium name="The Broad Institute Genome Sequencing Center for Infectious Disease"/>
            <person name="Wu L."/>
            <person name="Ma J."/>
        </authorList>
    </citation>
    <scope>NUCLEOTIDE SEQUENCE [LARGE SCALE GENOMIC DNA]</scope>
    <source>
        <strain evidence="15">CCM 8904</strain>
    </source>
</reference>
<evidence type="ECO:0000313" key="14">
    <source>
        <dbReference type="EMBL" id="MFC6170276.1"/>
    </source>
</evidence>
<evidence type="ECO:0000259" key="13">
    <source>
        <dbReference type="PROSITE" id="PS51672"/>
    </source>
</evidence>
<dbReference type="Proteomes" id="UP001596289">
    <property type="component" value="Unassembled WGS sequence"/>
</dbReference>
<dbReference type="NCBIfam" id="TIGR02079">
    <property type="entry name" value="THD1"/>
    <property type="match status" value="1"/>
</dbReference>
<dbReference type="Gene3D" id="3.40.1020.10">
    <property type="entry name" value="Biosynthetic Threonine Deaminase, Domain 3"/>
    <property type="match status" value="1"/>
</dbReference>
<dbReference type="PANTHER" id="PTHR48078">
    <property type="entry name" value="THREONINE DEHYDRATASE, MITOCHONDRIAL-RELATED"/>
    <property type="match status" value="1"/>
</dbReference>
<keyword evidence="8 12" id="KW-0663">Pyridoxal phosphate</keyword>
<evidence type="ECO:0000256" key="4">
    <source>
        <dbReference type="ARBA" id="ARBA00010869"/>
    </source>
</evidence>
<gene>
    <name evidence="12 14" type="primary">ilvA</name>
    <name evidence="14" type="ORF">ACFQGP_06750</name>
</gene>
<evidence type="ECO:0000256" key="8">
    <source>
        <dbReference type="ARBA" id="ARBA00022898"/>
    </source>
</evidence>
<keyword evidence="15" id="KW-1185">Reference proteome</keyword>
<dbReference type="InterPro" id="IPR038110">
    <property type="entry name" value="TD_ACT-like_sf"/>
</dbReference>
<dbReference type="InterPro" id="IPR036052">
    <property type="entry name" value="TrpB-like_PALP_sf"/>
</dbReference>
<evidence type="ECO:0000256" key="3">
    <source>
        <dbReference type="ARBA" id="ARBA00004810"/>
    </source>
</evidence>
<comment type="catalytic activity">
    <reaction evidence="1 12">
        <text>L-threonine = 2-oxobutanoate + NH4(+)</text>
        <dbReference type="Rhea" id="RHEA:22108"/>
        <dbReference type="ChEBI" id="CHEBI:16763"/>
        <dbReference type="ChEBI" id="CHEBI:28938"/>
        <dbReference type="ChEBI" id="CHEBI:57926"/>
        <dbReference type="EC" id="4.3.1.19"/>
    </reaction>
</comment>
<keyword evidence="9 12" id="KW-0456">Lyase</keyword>
<dbReference type="RefSeq" id="WP_125552845.1">
    <property type="nucleotide sequence ID" value="NZ_JBHSSL010000036.1"/>
</dbReference>
<dbReference type="CDD" id="cd01562">
    <property type="entry name" value="Thr-dehyd"/>
    <property type="match status" value="1"/>
</dbReference>
<comment type="subunit">
    <text evidence="5 12">Homotetramer.</text>
</comment>
<dbReference type="EC" id="4.3.1.19" evidence="12"/>
<keyword evidence="6 12" id="KW-0028">Amino-acid biosynthesis</keyword>
<protein>
    <recommendedName>
        <fullName evidence="12">L-threonine dehydratase</fullName>
        <ecNumber evidence="12">4.3.1.19</ecNumber>
    </recommendedName>
    <alternativeName>
        <fullName evidence="12">Threonine deaminase</fullName>
    </alternativeName>
</protein>
<dbReference type="PROSITE" id="PS00165">
    <property type="entry name" value="DEHYDRATASE_SER_THR"/>
    <property type="match status" value="1"/>
</dbReference>
<dbReference type="EMBL" id="JBHSSL010000036">
    <property type="protein sequence ID" value="MFC6170276.1"/>
    <property type="molecule type" value="Genomic_DNA"/>
</dbReference>
<name>A0ABW1RBL9_9LACO</name>
<keyword evidence="7 12" id="KW-0412">Isoleucine biosynthesis</keyword>
<proteinExistence type="inferred from homology"/>
<dbReference type="InterPro" id="IPR011820">
    <property type="entry name" value="IlvA"/>
</dbReference>
<dbReference type="PANTHER" id="PTHR48078:SF11">
    <property type="entry name" value="THREONINE DEHYDRATASE, MITOCHONDRIAL"/>
    <property type="match status" value="1"/>
</dbReference>
<dbReference type="SUPFAM" id="SSF53686">
    <property type="entry name" value="Tryptophan synthase beta subunit-like PLP-dependent enzymes"/>
    <property type="match status" value="1"/>
</dbReference>
<dbReference type="NCBIfam" id="NF006390">
    <property type="entry name" value="PRK08639.1"/>
    <property type="match status" value="1"/>
</dbReference>
<comment type="function">
    <text evidence="11 12">Catalyzes the anaerobic formation of alpha-ketobutyrate and ammonia from threonine in a two-step reaction. The first step involved a dehydration of threonine and a production of enamine intermediates (aminocrotonate), which tautomerizes to its imine form (iminobutyrate). Both intermediates are unstable and short-lived. The second step is the nonenzymatic hydrolysis of the enamine/imine intermediates to form 2-ketobutyrate and free ammonia. In the low water environment of the cell, the second step is accelerated by RidA.</text>
</comment>
<keyword evidence="10 12" id="KW-0100">Branched-chain amino acid biosynthesis</keyword>
<comment type="similarity">
    <text evidence="4 12">Belongs to the serine/threonine dehydratase family.</text>
</comment>
<organism evidence="14 15">
    <name type="scientific">Loigolactobacillus jiayinensis</name>
    <dbReference type="NCBI Taxonomy" id="2486016"/>
    <lineage>
        <taxon>Bacteria</taxon>
        <taxon>Bacillati</taxon>
        <taxon>Bacillota</taxon>
        <taxon>Bacilli</taxon>
        <taxon>Lactobacillales</taxon>
        <taxon>Lactobacillaceae</taxon>
        <taxon>Loigolactobacillus</taxon>
    </lineage>
</organism>
<dbReference type="InterPro" id="IPR000634">
    <property type="entry name" value="Ser/Thr_deHydtase_PyrdxlP-BS"/>
</dbReference>
<dbReference type="PROSITE" id="PS51672">
    <property type="entry name" value="ACT_LIKE"/>
    <property type="match status" value="1"/>
</dbReference>
<evidence type="ECO:0000256" key="6">
    <source>
        <dbReference type="ARBA" id="ARBA00022605"/>
    </source>
</evidence>
<evidence type="ECO:0000256" key="1">
    <source>
        <dbReference type="ARBA" id="ARBA00001274"/>
    </source>
</evidence>
<evidence type="ECO:0000256" key="5">
    <source>
        <dbReference type="ARBA" id="ARBA00011881"/>
    </source>
</evidence>
<dbReference type="InterPro" id="IPR045865">
    <property type="entry name" value="ACT-like_dom_sf"/>
</dbReference>
<comment type="caution">
    <text evidence="14">The sequence shown here is derived from an EMBL/GenBank/DDBJ whole genome shotgun (WGS) entry which is preliminary data.</text>
</comment>
<evidence type="ECO:0000256" key="12">
    <source>
        <dbReference type="RuleBase" id="RU362012"/>
    </source>
</evidence>
<evidence type="ECO:0000256" key="7">
    <source>
        <dbReference type="ARBA" id="ARBA00022624"/>
    </source>
</evidence>
<dbReference type="SUPFAM" id="SSF55021">
    <property type="entry name" value="ACT-like"/>
    <property type="match status" value="1"/>
</dbReference>
<evidence type="ECO:0000256" key="9">
    <source>
        <dbReference type="ARBA" id="ARBA00023239"/>
    </source>
</evidence>
<dbReference type="Pfam" id="PF00585">
    <property type="entry name" value="Thr_dehydrat_C"/>
    <property type="match status" value="1"/>
</dbReference>
<dbReference type="InterPro" id="IPR001721">
    <property type="entry name" value="TD_ACT-like"/>
</dbReference>
<evidence type="ECO:0000313" key="15">
    <source>
        <dbReference type="Proteomes" id="UP001596289"/>
    </source>
</evidence>
<evidence type="ECO:0000256" key="11">
    <source>
        <dbReference type="ARBA" id="ARBA00025527"/>
    </source>
</evidence>
<dbReference type="Gene3D" id="3.40.50.1100">
    <property type="match status" value="2"/>
</dbReference>
<evidence type="ECO:0000256" key="10">
    <source>
        <dbReference type="ARBA" id="ARBA00023304"/>
    </source>
</evidence>
<comment type="pathway">
    <text evidence="3 12">Amino-acid biosynthesis; L-isoleucine biosynthesis; 2-oxobutanoate from L-threonine: step 1/1.</text>
</comment>
<dbReference type="InterPro" id="IPR050147">
    <property type="entry name" value="Ser/Thr_Dehydratase"/>
</dbReference>
<dbReference type="InterPro" id="IPR001926">
    <property type="entry name" value="TrpB-like_PALP"/>
</dbReference>
<evidence type="ECO:0000256" key="2">
    <source>
        <dbReference type="ARBA" id="ARBA00001933"/>
    </source>
</evidence>
<sequence>MVAVQKESALLTKTDVDKAYEVLRPIIRHTPLQYDVYLSQKYHCQVYLKREDLQSVRSFKIRGAYYAIADTPAEQRARGVVCASAGNHAQGVAWTCHQMQVPATIFMPVTTPKQKVGQVEFFGGTDVTIKLIGDTFDAAAAAAEAFCKENDQTFIAPFNDKRTMAGQGTLALETLADAEKIGINVDYMFAAIGGGGLISGVAAYVKGTNPATKVVGVEPVGAASMKAALATGGPIALSEMDTFVDGAAVKKAGPLTYANVKAYVDDVIAVPEGQVCSAILDLYSKEAIVAEPAGALSVAALATQQEQIAGKTVVCVISGGNNDINRMQEIEERSLIFEGYQHYFIVNFPQRPGALKEVVNEILSPDDDITKFEYTKKVNRGNGPVLIGVRLGDKATLPGLLERLANFDPNYINLKENQMLYTMMV</sequence>